<gene>
    <name evidence="1" type="ORF">ALECFALPRED_004999</name>
</gene>
<keyword evidence="2" id="KW-1185">Reference proteome</keyword>
<dbReference type="AlphaFoldDB" id="A0A8H3FWP1"/>
<organism evidence="1 2">
    <name type="scientific">Alectoria fallacina</name>
    <dbReference type="NCBI Taxonomy" id="1903189"/>
    <lineage>
        <taxon>Eukaryota</taxon>
        <taxon>Fungi</taxon>
        <taxon>Dikarya</taxon>
        <taxon>Ascomycota</taxon>
        <taxon>Pezizomycotina</taxon>
        <taxon>Lecanoromycetes</taxon>
        <taxon>OSLEUM clade</taxon>
        <taxon>Lecanoromycetidae</taxon>
        <taxon>Lecanorales</taxon>
        <taxon>Lecanorineae</taxon>
        <taxon>Parmeliaceae</taxon>
        <taxon>Alectoria</taxon>
    </lineage>
</organism>
<sequence>MISVSAIATHVVMGTAYDDAVDHQPNEIAGTQELRYEKGYMDAVDLVITPKEGTAWQTWISALLGIGGFMQQWEYIGLTFNVVLGLGRMGTGRVFQEDGTRVDG</sequence>
<proteinExistence type="predicted"/>
<dbReference type="Proteomes" id="UP000664203">
    <property type="component" value="Unassembled WGS sequence"/>
</dbReference>
<protein>
    <submittedName>
        <fullName evidence="1">Uncharacterized protein</fullName>
    </submittedName>
</protein>
<dbReference type="OrthoDB" id="10471583at2759"/>
<name>A0A8H3FWP1_9LECA</name>
<reference evidence="1" key="1">
    <citation type="submission" date="2021-03" db="EMBL/GenBank/DDBJ databases">
        <authorList>
            <person name="Tagirdzhanova G."/>
        </authorList>
    </citation>
    <scope>NUCLEOTIDE SEQUENCE</scope>
</reference>
<evidence type="ECO:0000313" key="1">
    <source>
        <dbReference type="EMBL" id="CAF9931410.1"/>
    </source>
</evidence>
<accession>A0A8H3FWP1</accession>
<evidence type="ECO:0000313" key="2">
    <source>
        <dbReference type="Proteomes" id="UP000664203"/>
    </source>
</evidence>
<comment type="caution">
    <text evidence="1">The sequence shown here is derived from an EMBL/GenBank/DDBJ whole genome shotgun (WGS) entry which is preliminary data.</text>
</comment>
<dbReference type="EMBL" id="CAJPDR010000307">
    <property type="protein sequence ID" value="CAF9931410.1"/>
    <property type="molecule type" value="Genomic_DNA"/>
</dbReference>